<feature type="transmembrane region" description="Helical" evidence="9">
    <location>
        <begin position="173"/>
        <end position="194"/>
    </location>
</feature>
<dbReference type="PANTHER" id="PTHR30607:SF2">
    <property type="entry name" value="POTASSIUM-TRANSPORTING ATPASE POTASSIUM-BINDING SUBUNIT"/>
    <property type="match status" value="1"/>
</dbReference>
<feature type="transmembrane region" description="Helical" evidence="9">
    <location>
        <begin position="281"/>
        <end position="301"/>
    </location>
</feature>
<dbReference type="NCBIfam" id="TIGR00680">
    <property type="entry name" value="kdpA"/>
    <property type="match status" value="1"/>
</dbReference>
<evidence type="ECO:0000256" key="5">
    <source>
        <dbReference type="ARBA" id="ARBA00022958"/>
    </source>
</evidence>
<dbReference type="PIRSF" id="PIRSF001294">
    <property type="entry name" value="K_ATPaseA"/>
    <property type="match status" value="1"/>
</dbReference>
<evidence type="ECO:0000313" key="10">
    <source>
        <dbReference type="EMBL" id="MCT2043231.1"/>
    </source>
</evidence>
<keyword evidence="1 9" id="KW-0813">Transport</keyword>
<comment type="subunit">
    <text evidence="9">The system is composed of three essential subunits: KdpA, KdpB and KdpC.</text>
</comment>
<dbReference type="Pfam" id="PF03814">
    <property type="entry name" value="KdpA"/>
    <property type="match status" value="1"/>
</dbReference>
<dbReference type="HAMAP" id="MF_00275">
    <property type="entry name" value="KdpA"/>
    <property type="match status" value="1"/>
</dbReference>
<reference evidence="10 11" key="1">
    <citation type="submission" date="2022-04" db="EMBL/GenBank/DDBJ databases">
        <title>Human microbiome associated bacterial genomes.</title>
        <authorList>
            <person name="Sandstrom S."/>
            <person name="Salamzade R."/>
            <person name="Kalan L.R."/>
        </authorList>
    </citation>
    <scope>NUCLEOTIDE SEQUENCE [LARGE SCALE GENOMIC DNA]</scope>
    <source>
        <strain evidence="11">p3-SID1799</strain>
    </source>
</reference>
<protein>
    <recommendedName>
        <fullName evidence="9">Potassium-transporting ATPase potassium-binding subunit</fullName>
    </recommendedName>
    <alternativeName>
        <fullName evidence="9">ATP phosphohydrolase [potassium-transporting] A chain</fullName>
    </alternativeName>
    <alternativeName>
        <fullName evidence="9">Potassium-binding and translocating subunit A</fullName>
    </alternativeName>
    <alternativeName>
        <fullName evidence="9">Potassium-translocating ATPase A chain</fullName>
    </alternativeName>
</protein>
<feature type="transmembrane region" description="Helical" evidence="9">
    <location>
        <begin position="369"/>
        <end position="387"/>
    </location>
</feature>
<gene>
    <name evidence="9 10" type="primary">kdpA</name>
    <name evidence="10" type="ORF">M3D15_07795</name>
</gene>
<name>A0ABT2HYK1_9MICO</name>
<comment type="similarity">
    <text evidence="9">Belongs to the KdpA family.</text>
</comment>
<evidence type="ECO:0000256" key="4">
    <source>
        <dbReference type="ARBA" id="ARBA00022692"/>
    </source>
</evidence>
<keyword evidence="3 9" id="KW-0633">Potassium transport</keyword>
<proteinExistence type="inferred from homology"/>
<comment type="function">
    <text evidence="9">Part of the high-affinity ATP-driven potassium transport (or Kdp) system, which catalyzes the hydrolysis of ATP coupled with the electrogenic transport of potassium into the cytoplasm. This subunit binds the extracellular potassium ions and delivers the ions to the membrane domain of KdpB through an intramembrane tunnel.</text>
</comment>
<dbReference type="RefSeq" id="WP_260104461.1">
    <property type="nucleotide sequence ID" value="NZ_JALXSQ010000031.1"/>
</dbReference>
<keyword evidence="6 9" id="KW-1133">Transmembrane helix</keyword>
<keyword evidence="4 9" id="KW-0812">Transmembrane</keyword>
<organism evidence="10 11">
    <name type="scientific">Pseudoclavibacter albus</name>
    <dbReference type="NCBI Taxonomy" id="272241"/>
    <lineage>
        <taxon>Bacteria</taxon>
        <taxon>Bacillati</taxon>
        <taxon>Actinomycetota</taxon>
        <taxon>Actinomycetes</taxon>
        <taxon>Micrococcales</taxon>
        <taxon>Microbacteriaceae</taxon>
        <taxon>Pseudoclavibacter</taxon>
    </lineage>
</organism>
<feature type="transmembrane region" description="Helical" evidence="9">
    <location>
        <begin position="408"/>
        <end position="427"/>
    </location>
</feature>
<evidence type="ECO:0000313" key="11">
    <source>
        <dbReference type="Proteomes" id="UP001525379"/>
    </source>
</evidence>
<dbReference type="InterPro" id="IPR004623">
    <property type="entry name" value="KdpA"/>
</dbReference>
<sequence length="546" mass="57327">MNETVLAGIGQILLVVVALTACHVPLGDYLARVFTSERHLRIERVIYRVCGIDPIAEQSWRGYLRGLLAFSALSVLCLFGLQRLQQWLPLSIGHEPVAPDQAWNTAVSFTTNTNWQSYGGESTMGHLVQMAGLAVQNFVSAAVGLAVAVALIRGLSRNKTDRIGNFWVDLVRGCLRVLLPIAIVFAIILLISGIPQNFADPTVAATLNGGTQTIPTGPVASQEVIKELGTNGGGFFNANSAHPFENPSAWTNLIEIFLVLLIPTALPRTFGTMVGDRRQGFAVLGAMSFLYLSSLALLIWAELSNPLNMEGREVRLGVIPSAFFGTTTTMTSTGAVDSFHSSYSPLGGGLLALNMLLGEISPGGVGTGMYGMLIVAILAVFIAGLMVGRTPEYLGKKIGPKQIKLAAIYILAMPALVLIGTGLALAIPDARTSILNAGAHGLTEVLYAFTSGANNNGSAFAGLDANTPFYNVGIGLAMLFGRFVPITAALALAGSFAEQGHTPESPGTLPTHTPMFAGLMVGVALLVSALTFLPALALGPIAEALS</sequence>
<evidence type="ECO:0000256" key="9">
    <source>
        <dbReference type="HAMAP-Rule" id="MF_00275"/>
    </source>
</evidence>
<feature type="transmembrane region" description="Helical" evidence="9">
    <location>
        <begin position="62"/>
        <end position="81"/>
    </location>
</feature>
<feature type="transmembrane region" description="Helical" evidence="9">
    <location>
        <begin position="515"/>
        <end position="537"/>
    </location>
</feature>
<feature type="transmembrane region" description="Helical" evidence="9">
    <location>
        <begin position="469"/>
        <end position="494"/>
    </location>
</feature>
<accession>A0ABT2HYK1</accession>
<keyword evidence="7 9" id="KW-0406">Ion transport</keyword>
<evidence type="ECO:0000256" key="1">
    <source>
        <dbReference type="ARBA" id="ARBA00022448"/>
    </source>
</evidence>
<keyword evidence="5 9" id="KW-0630">Potassium</keyword>
<evidence type="ECO:0000256" key="3">
    <source>
        <dbReference type="ARBA" id="ARBA00022538"/>
    </source>
</evidence>
<feature type="transmembrane region" description="Helical" evidence="9">
    <location>
        <begin position="6"/>
        <end position="31"/>
    </location>
</feature>
<keyword evidence="2 9" id="KW-1003">Cell membrane</keyword>
<evidence type="ECO:0000256" key="6">
    <source>
        <dbReference type="ARBA" id="ARBA00022989"/>
    </source>
</evidence>
<keyword evidence="8 9" id="KW-0472">Membrane</keyword>
<evidence type="ECO:0000256" key="2">
    <source>
        <dbReference type="ARBA" id="ARBA00022475"/>
    </source>
</evidence>
<comment type="caution">
    <text evidence="10">The sequence shown here is derived from an EMBL/GenBank/DDBJ whole genome shotgun (WGS) entry which is preliminary data.</text>
</comment>
<dbReference type="PANTHER" id="PTHR30607">
    <property type="entry name" value="POTASSIUM-TRANSPORTING ATPASE A CHAIN"/>
    <property type="match status" value="1"/>
</dbReference>
<dbReference type="EMBL" id="JALXSQ010000031">
    <property type="protein sequence ID" value="MCT2043231.1"/>
    <property type="molecule type" value="Genomic_DNA"/>
</dbReference>
<comment type="subcellular location">
    <subcellularLocation>
        <location evidence="9">Cell membrane</location>
        <topology evidence="9">Multi-pass membrane protein</topology>
    </subcellularLocation>
</comment>
<feature type="transmembrane region" description="Helical" evidence="9">
    <location>
        <begin position="127"/>
        <end position="152"/>
    </location>
</feature>
<keyword evidence="11" id="KW-1185">Reference proteome</keyword>
<evidence type="ECO:0000256" key="8">
    <source>
        <dbReference type="ARBA" id="ARBA00023136"/>
    </source>
</evidence>
<evidence type="ECO:0000256" key="7">
    <source>
        <dbReference type="ARBA" id="ARBA00023065"/>
    </source>
</evidence>
<comment type="caution">
    <text evidence="9">Lacks conserved residue(s) required for the propagation of feature annotation.</text>
</comment>
<dbReference type="Proteomes" id="UP001525379">
    <property type="component" value="Unassembled WGS sequence"/>
</dbReference>